<dbReference type="InParanoid" id="W3XSJ7"/>
<keyword evidence="3" id="KW-0808">Transferase</keyword>
<keyword evidence="6" id="KW-1185">Reference proteome</keyword>
<evidence type="ECO:0000256" key="3">
    <source>
        <dbReference type="ARBA" id="ARBA00022679"/>
    </source>
</evidence>
<dbReference type="GO" id="GO:0032259">
    <property type="term" value="P:methylation"/>
    <property type="evidence" value="ECO:0007669"/>
    <property type="project" value="UniProtKB-KW"/>
</dbReference>
<evidence type="ECO:0000313" key="5">
    <source>
        <dbReference type="EMBL" id="ETS88191.1"/>
    </source>
</evidence>
<dbReference type="PANTHER" id="PTHR45875">
    <property type="entry name" value="METHYLTRANSFERASE N6AMT1"/>
    <property type="match status" value="1"/>
</dbReference>
<dbReference type="OrthoDB" id="406152at2759"/>
<dbReference type="InterPro" id="IPR029063">
    <property type="entry name" value="SAM-dependent_MTases_sf"/>
</dbReference>
<keyword evidence="2" id="KW-0489">Methyltransferase</keyword>
<dbReference type="Proteomes" id="UP000030651">
    <property type="component" value="Unassembled WGS sequence"/>
</dbReference>
<gene>
    <name evidence="5" type="ORF">PFICI_02019</name>
</gene>
<dbReference type="GO" id="GO:0008757">
    <property type="term" value="F:S-adenosylmethionine-dependent methyltransferase activity"/>
    <property type="evidence" value="ECO:0007669"/>
    <property type="project" value="TreeGrafter"/>
</dbReference>
<sequence length="267" mass="28567">MLPTPDTSHVDYERIYEPAEDSFLLLDTLSSDTETAFLRSRFGNGGAAAGSSPQQPPPAPLVVEIGPGSGVVIGFVNAHADTIFGTRHVLTAAVDVNRHACTATGATAHRAAAAANGHDGVTATTAGVFLDAVQGDLAAPLRTRCVDVLIFNPPYVPTDELPRQPSAADAETDRAKTSFDHDSYLLALSYAGGRDGMETTDRLIDGLGEILSPRGCAYVLLCAQNRPEEVKQRIREFGPEWLVETVGTSGKKAGWEKLQIIRIWREQ</sequence>
<evidence type="ECO:0000313" key="6">
    <source>
        <dbReference type="Proteomes" id="UP000030651"/>
    </source>
</evidence>
<dbReference type="Gene3D" id="3.40.50.150">
    <property type="entry name" value="Vaccinia Virus protein VP39"/>
    <property type="match status" value="1"/>
</dbReference>
<organism evidence="5 6">
    <name type="scientific">Pestalotiopsis fici (strain W106-1 / CGMCC3.15140)</name>
    <dbReference type="NCBI Taxonomy" id="1229662"/>
    <lineage>
        <taxon>Eukaryota</taxon>
        <taxon>Fungi</taxon>
        <taxon>Dikarya</taxon>
        <taxon>Ascomycota</taxon>
        <taxon>Pezizomycotina</taxon>
        <taxon>Sordariomycetes</taxon>
        <taxon>Xylariomycetidae</taxon>
        <taxon>Amphisphaeriales</taxon>
        <taxon>Sporocadaceae</taxon>
        <taxon>Pestalotiopsis</taxon>
    </lineage>
</organism>
<dbReference type="SUPFAM" id="SSF53335">
    <property type="entry name" value="S-adenosyl-L-methionine-dependent methyltransferases"/>
    <property type="match status" value="1"/>
</dbReference>
<dbReference type="OMA" id="DVNRNAC"/>
<comment type="similarity">
    <text evidence="1">Belongs to the eukaryotic/archaeal PrmC-related family.</text>
</comment>
<dbReference type="RefSeq" id="XP_007828791.1">
    <property type="nucleotide sequence ID" value="XM_007830600.1"/>
</dbReference>
<accession>W3XSJ7</accession>
<dbReference type="InterPro" id="IPR052190">
    <property type="entry name" value="Euk-Arch_PrmC-MTase"/>
</dbReference>
<dbReference type="AlphaFoldDB" id="W3XSJ7"/>
<reference evidence="6" key="1">
    <citation type="journal article" date="2015" name="BMC Genomics">
        <title>Genomic and transcriptomic analysis of the endophytic fungus Pestalotiopsis fici reveals its lifestyle and high potential for synthesis of natural products.</title>
        <authorList>
            <person name="Wang X."/>
            <person name="Zhang X."/>
            <person name="Liu L."/>
            <person name="Xiang M."/>
            <person name="Wang W."/>
            <person name="Sun X."/>
            <person name="Che Y."/>
            <person name="Guo L."/>
            <person name="Liu G."/>
            <person name="Guo L."/>
            <person name="Wang C."/>
            <person name="Yin W.B."/>
            <person name="Stadler M."/>
            <person name="Zhang X."/>
            <person name="Liu X."/>
        </authorList>
    </citation>
    <scope>NUCLEOTIDE SEQUENCE [LARGE SCALE GENOMIC DNA]</scope>
    <source>
        <strain evidence="6">W106-1 / CGMCC3.15140</strain>
    </source>
</reference>
<dbReference type="FunCoup" id="W3XSJ7">
    <property type="interactions" value="357"/>
</dbReference>
<dbReference type="GeneID" id="19267032"/>
<dbReference type="STRING" id="1229662.W3XSJ7"/>
<name>W3XSJ7_PESFW</name>
<dbReference type="GO" id="GO:0035657">
    <property type="term" value="C:eRF1 methyltransferase complex"/>
    <property type="evidence" value="ECO:0007669"/>
    <property type="project" value="TreeGrafter"/>
</dbReference>
<dbReference type="FunFam" id="3.40.50.150:FF:000274">
    <property type="entry name" value="ERF1 methyltransferase catalytic subunit MTQ2"/>
    <property type="match status" value="1"/>
</dbReference>
<dbReference type="PROSITE" id="PS00092">
    <property type="entry name" value="N6_MTASE"/>
    <property type="match status" value="1"/>
</dbReference>
<dbReference type="KEGG" id="pfy:PFICI_02019"/>
<evidence type="ECO:0008006" key="7">
    <source>
        <dbReference type="Google" id="ProtNLM"/>
    </source>
</evidence>
<proteinExistence type="inferred from homology"/>
<dbReference type="GO" id="GO:0003676">
    <property type="term" value="F:nucleic acid binding"/>
    <property type="evidence" value="ECO:0007669"/>
    <property type="project" value="InterPro"/>
</dbReference>
<dbReference type="EMBL" id="KI912109">
    <property type="protein sequence ID" value="ETS88191.1"/>
    <property type="molecule type" value="Genomic_DNA"/>
</dbReference>
<evidence type="ECO:0000256" key="1">
    <source>
        <dbReference type="ARBA" id="ARBA00006149"/>
    </source>
</evidence>
<evidence type="ECO:0000256" key="4">
    <source>
        <dbReference type="ARBA" id="ARBA00022691"/>
    </source>
</evidence>
<evidence type="ECO:0000256" key="2">
    <source>
        <dbReference type="ARBA" id="ARBA00022603"/>
    </source>
</evidence>
<dbReference type="PANTHER" id="PTHR45875:SF1">
    <property type="entry name" value="METHYLTRANSFERASE N6AMT1"/>
    <property type="match status" value="1"/>
</dbReference>
<keyword evidence="4" id="KW-0949">S-adenosyl-L-methionine</keyword>
<dbReference type="HOGENOM" id="CLU_018398_6_1_1"/>
<dbReference type="eggNOG" id="KOG3191">
    <property type="taxonomic scope" value="Eukaryota"/>
</dbReference>
<protein>
    <recommendedName>
        <fullName evidence="7">Methyltransferase small domain-containing protein</fullName>
    </recommendedName>
</protein>
<dbReference type="GO" id="GO:0008276">
    <property type="term" value="F:protein methyltransferase activity"/>
    <property type="evidence" value="ECO:0007669"/>
    <property type="project" value="TreeGrafter"/>
</dbReference>
<dbReference type="InterPro" id="IPR002052">
    <property type="entry name" value="DNA_methylase_N6_adenine_CS"/>
</dbReference>